<protein>
    <submittedName>
        <fullName evidence="7">Ankyrin repeat protein</fullName>
    </submittedName>
</protein>
<feature type="repeat" description="ANK" evidence="6">
    <location>
        <begin position="373"/>
        <end position="405"/>
    </location>
</feature>
<dbReference type="PROSITE" id="PS50088">
    <property type="entry name" value="ANK_REPEAT"/>
    <property type="match status" value="9"/>
</dbReference>
<reference evidence="7 8" key="1">
    <citation type="journal article" date="2008" name="PLoS Genet.">
        <title>Genomic islands in the pathogenic filamentous fungus Aspergillus fumigatus.</title>
        <authorList>
            <person name="Fedorova N.D."/>
            <person name="Khaldi N."/>
            <person name="Joardar V.S."/>
            <person name="Maiti R."/>
            <person name="Amedeo P."/>
            <person name="Anderson M.J."/>
            <person name="Crabtree J."/>
            <person name="Silva J.C."/>
            <person name="Badger J.H."/>
            <person name="Albarraq A."/>
            <person name="Angiuoli S."/>
            <person name="Bussey H."/>
            <person name="Bowyer P."/>
            <person name="Cotty P.J."/>
            <person name="Dyer P.S."/>
            <person name="Egan A."/>
            <person name="Galens K."/>
            <person name="Fraser-Liggett C.M."/>
            <person name="Haas B.J."/>
            <person name="Inman J.M."/>
            <person name="Kent R."/>
            <person name="Lemieux S."/>
            <person name="Malavazi I."/>
            <person name="Orvis J."/>
            <person name="Roemer T."/>
            <person name="Ronning C.M."/>
            <person name="Sundaram J.P."/>
            <person name="Sutton G."/>
            <person name="Turner G."/>
            <person name="Venter J.C."/>
            <person name="White O.R."/>
            <person name="Whitty B.R."/>
            <person name="Youngman P."/>
            <person name="Wolfe K.H."/>
            <person name="Goldman G.H."/>
            <person name="Wortman J.R."/>
            <person name="Jiang B."/>
            <person name="Denning D.W."/>
            <person name="Nierman W.C."/>
        </authorList>
    </citation>
    <scope>NUCLEOTIDE SEQUENCE [LARGE SCALE GENOMIC DNA]</scope>
    <source>
        <strain evidence="8">CBS 144.89 / FGSC A1163 / CEA10</strain>
    </source>
</reference>
<dbReference type="Pfam" id="PF13637">
    <property type="entry name" value="Ank_4"/>
    <property type="match status" value="1"/>
</dbReference>
<proteinExistence type="predicted"/>
<dbReference type="Gene3D" id="1.25.40.20">
    <property type="entry name" value="Ankyrin repeat-containing domain"/>
    <property type="match status" value="4"/>
</dbReference>
<feature type="repeat" description="ANK" evidence="6">
    <location>
        <begin position="459"/>
        <end position="492"/>
    </location>
</feature>
<dbReference type="SUPFAM" id="SSF48403">
    <property type="entry name" value="Ankyrin repeat"/>
    <property type="match status" value="3"/>
</dbReference>
<dbReference type="AlphaFoldDB" id="B0Y6C0"/>
<keyword evidence="5 6" id="KW-0040">ANK repeat</keyword>
<dbReference type="InterPro" id="IPR043145">
    <property type="entry name" value="Znf_ZZ_sf"/>
</dbReference>
<feature type="repeat" description="ANK" evidence="6">
    <location>
        <begin position="240"/>
        <end position="272"/>
    </location>
</feature>
<keyword evidence="1" id="KW-0479">Metal-binding</keyword>
<evidence type="ECO:0000256" key="4">
    <source>
        <dbReference type="ARBA" id="ARBA00022833"/>
    </source>
</evidence>
<organism evidence="7 8">
    <name type="scientific">Aspergillus fumigatus (strain CBS 144.89 / FGSC A1163 / CEA10)</name>
    <name type="common">Neosartorya fumigata</name>
    <dbReference type="NCBI Taxonomy" id="451804"/>
    <lineage>
        <taxon>Eukaryota</taxon>
        <taxon>Fungi</taxon>
        <taxon>Dikarya</taxon>
        <taxon>Ascomycota</taxon>
        <taxon>Pezizomycotina</taxon>
        <taxon>Eurotiomycetes</taxon>
        <taxon>Eurotiomycetidae</taxon>
        <taxon>Eurotiales</taxon>
        <taxon>Aspergillaceae</taxon>
        <taxon>Aspergillus</taxon>
        <taxon>Aspergillus subgen. Fumigati</taxon>
    </lineage>
</organism>
<dbReference type="GO" id="GO:0008270">
    <property type="term" value="F:zinc ion binding"/>
    <property type="evidence" value="ECO:0007669"/>
    <property type="project" value="UniProtKB-KW"/>
</dbReference>
<evidence type="ECO:0000256" key="3">
    <source>
        <dbReference type="ARBA" id="ARBA00022771"/>
    </source>
</evidence>
<feature type="repeat" description="ANK" evidence="6">
    <location>
        <begin position="558"/>
        <end position="590"/>
    </location>
</feature>
<evidence type="ECO:0000313" key="8">
    <source>
        <dbReference type="Proteomes" id="UP000001699"/>
    </source>
</evidence>
<dbReference type="PANTHER" id="PTHR24198:SF165">
    <property type="entry name" value="ANKYRIN REPEAT-CONTAINING PROTEIN-RELATED"/>
    <property type="match status" value="1"/>
</dbReference>
<feature type="repeat" description="ANK" evidence="6">
    <location>
        <begin position="339"/>
        <end position="372"/>
    </location>
</feature>
<dbReference type="PhylomeDB" id="B0Y6C0"/>
<dbReference type="OrthoDB" id="366390at2759"/>
<gene>
    <name evidence="7" type="ORF">AFUB_066400</name>
</gene>
<dbReference type="PROSITE" id="PS50297">
    <property type="entry name" value="ANK_REP_REGION"/>
    <property type="match status" value="7"/>
</dbReference>
<keyword evidence="4" id="KW-0862">Zinc</keyword>
<dbReference type="Gene3D" id="3.30.60.90">
    <property type="match status" value="1"/>
</dbReference>
<dbReference type="InterPro" id="IPR036770">
    <property type="entry name" value="Ankyrin_rpt-contain_sf"/>
</dbReference>
<evidence type="ECO:0000313" key="7">
    <source>
        <dbReference type="EMBL" id="EDP50305.1"/>
    </source>
</evidence>
<evidence type="ECO:0000256" key="5">
    <source>
        <dbReference type="ARBA" id="ARBA00023043"/>
    </source>
</evidence>
<feature type="repeat" description="ANK" evidence="6">
    <location>
        <begin position="493"/>
        <end position="525"/>
    </location>
</feature>
<keyword evidence="8" id="KW-1185">Reference proteome</keyword>
<dbReference type="VEuPathDB" id="FungiDB:AFUB_066400"/>
<dbReference type="PRINTS" id="PR01415">
    <property type="entry name" value="ANKYRIN"/>
</dbReference>
<accession>B0Y6C0</accession>
<evidence type="ECO:0000256" key="1">
    <source>
        <dbReference type="ARBA" id="ARBA00022723"/>
    </source>
</evidence>
<dbReference type="SUPFAM" id="SSF57850">
    <property type="entry name" value="RING/U-box"/>
    <property type="match status" value="1"/>
</dbReference>
<feature type="repeat" description="ANK" evidence="6">
    <location>
        <begin position="426"/>
        <end position="458"/>
    </location>
</feature>
<sequence length="872" mass="94251">MTDFPHSSNFPLTSIPTMENTATQLADFPPEIILDIGDHLGLKDLNSFVQTAKLFNTLLSSRLYALGAKHVGETTSPLIHAVQYCPISAVRKLLDNGADPSVFAGKTNAFLAAITRYRPKVLKILVEPGVSASTPITKLKSPLSIAATRWRLAPLRILLNAAPGHYPDEDGAWMGALGRALVKNRVRAARLLLAAAAKTISSPLQGLSVDKIYSVLYRANCEIIRLLVEFGWDPLAQLGMGGLPLHIAAQTGRADLVRLLLSYGADVNARNGQHATPLHLACANGQLGAVELLLNRGADANAATLFRETPLHQCMRFGSLPLLELLLTAGANTSARDETGVSPLHIGISLRKPLEMIVRLIQAGADINALDPHSRTSLFLAAKYGNARLVQALVDAGVDMAIDERAGSTGPELIRQGADPNRVNHPGKSAAYGAIAYNRTEALKFLLESGADVSRLRQDGISLLHDAATHSAMPRLITCLLDYGADPLAITSDGKTALHYAATNDRYKSIPPLLEAGTPIEARDNHGDTALLIAARSSCEGTRELLKRGANVNACDRRGRTPLHHCSSHTDSEICTMLKDAGADITAKDTLGQTPLHSAAAAANSVVCDRLLAAYTAGDLDYMVRDAVGRTVLEIAAITGETRIIENLIHRKVDVNIGFHTDHGKHRGVPALHDAILSCKSEAVACLARGGAEYHCLDVFGRSAIDWASIDHSGDLLRELRRHRLVTSLTSAEEQIAVLKSSVVGLATRILEGDRSNVYTLAKCLQYLDDKQATGAIYAEVDAYCDVCDKLIPKSDIRFICEECPVIDLCSACMAKYEEQNMRIRICQAHQFWRVVVWEHRLPKQMTDGGEGELARAELLKNLIEVYREAAS</sequence>
<evidence type="ECO:0000256" key="2">
    <source>
        <dbReference type="ARBA" id="ARBA00022737"/>
    </source>
</evidence>
<dbReference type="PANTHER" id="PTHR24198">
    <property type="entry name" value="ANKYRIN REPEAT AND PROTEIN KINASE DOMAIN-CONTAINING PROTEIN"/>
    <property type="match status" value="1"/>
</dbReference>
<keyword evidence="3" id="KW-0863">Zinc-finger</keyword>
<dbReference type="Proteomes" id="UP000001699">
    <property type="component" value="Unassembled WGS sequence"/>
</dbReference>
<dbReference type="HOGENOM" id="CLU_373821_0_0_1"/>
<keyword evidence="2" id="KW-0677">Repeat</keyword>
<dbReference type="InterPro" id="IPR002110">
    <property type="entry name" value="Ankyrin_rpt"/>
</dbReference>
<name>B0Y6C0_ASPFC</name>
<dbReference type="EMBL" id="DS499598">
    <property type="protein sequence ID" value="EDP50305.1"/>
    <property type="molecule type" value="Genomic_DNA"/>
</dbReference>
<feature type="repeat" description="ANK" evidence="6">
    <location>
        <begin position="273"/>
        <end position="305"/>
    </location>
</feature>
<evidence type="ECO:0000256" key="6">
    <source>
        <dbReference type="PROSITE-ProRule" id="PRU00023"/>
    </source>
</evidence>
<dbReference type="Pfam" id="PF12796">
    <property type="entry name" value="Ank_2"/>
    <property type="match status" value="3"/>
</dbReference>
<dbReference type="SMART" id="SM00248">
    <property type="entry name" value="ANK"/>
    <property type="match status" value="15"/>
</dbReference>
<feature type="repeat" description="ANK" evidence="6">
    <location>
        <begin position="306"/>
        <end position="338"/>
    </location>
</feature>